<reference evidence="2" key="1">
    <citation type="submission" date="2022-11" db="UniProtKB">
        <authorList>
            <consortium name="WormBaseParasite"/>
        </authorList>
    </citation>
    <scope>IDENTIFICATION</scope>
</reference>
<keyword evidence="1" id="KW-1185">Reference proteome</keyword>
<dbReference type="WBParaSite" id="PDA_v2.g562.t1">
    <property type="protein sequence ID" value="PDA_v2.g562.t1"/>
    <property type="gene ID" value="PDA_v2.g562"/>
</dbReference>
<sequence>MIYMDGRTPNFVTIDGVSAAGSILHNAYNACPDLCMCTSTGSCYVVIPTTTSKNPEIVMYPHCDTNGVCFFAAFISTPGAMKPYDNVGQSYTDVLQYDTNGARLPITDPSYVRVASVSCKGCPITIE</sequence>
<accession>A0A914QP81</accession>
<organism evidence="1 2">
    <name type="scientific">Panagrolaimus davidi</name>
    <dbReference type="NCBI Taxonomy" id="227884"/>
    <lineage>
        <taxon>Eukaryota</taxon>
        <taxon>Metazoa</taxon>
        <taxon>Ecdysozoa</taxon>
        <taxon>Nematoda</taxon>
        <taxon>Chromadorea</taxon>
        <taxon>Rhabditida</taxon>
        <taxon>Tylenchina</taxon>
        <taxon>Panagrolaimomorpha</taxon>
        <taxon>Panagrolaimoidea</taxon>
        <taxon>Panagrolaimidae</taxon>
        <taxon>Panagrolaimus</taxon>
    </lineage>
</organism>
<dbReference type="Proteomes" id="UP000887578">
    <property type="component" value="Unplaced"/>
</dbReference>
<protein>
    <submittedName>
        <fullName evidence="2">Uncharacterized protein</fullName>
    </submittedName>
</protein>
<proteinExistence type="predicted"/>
<name>A0A914QP81_9BILA</name>
<evidence type="ECO:0000313" key="2">
    <source>
        <dbReference type="WBParaSite" id="PDA_v2.g562.t1"/>
    </source>
</evidence>
<dbReference type="AlphaFoldDB" id="A0A914QP81"/>
<evidence type="ECO:0000313" key="1">
    <source>
        <dbReference type="Proteomes" id="UP000887578"/>
    </source>
</evidence>